<gene>
    <name evidence="1" type="ORF">AKJ31_14985</name>
</gene>
<evidence type="ECO:0000313" key="2">
    <source>
        <dbReference type="Proteomes" id="UP000037530"/>
    </source>
</evidence>
<comment type="caution">
    <text evidence="1">The sequence shown here is derived from an EMBL/GenBank/DDBJ whole genome shotgun (WGS) entry which is preliminary data.</text>
</comment>
<sequence length="205" mass="23117">MKNKPTKITITLVLTVLLSAYGFLGDTASIAGFSSSDEPIVVKNTHITQQQLPDVELRSTSFHSTTMEVRKLVIFDTMAAHSEFKAVISNNSNIELTNCALNYEYTLEGAPEGQFFYATKAILSSAYYKLSDDDRYNFKIGHVRPLSLPVEAHRFSLESNTDKEMSFTTEPFMSLPEAIRFYVSCDQKISENVVINKKNMIYRQG</sequence>
<protein>
    <submittedName>
        <fullName evidence="1">Uncharacterized protein</fullName>
    </submittedName>
</protein>
<keyword evidence="2" id="KW-1185">Reference proteome</keyword>
<proteinExistence type="predicted"/>
<accession>A0A0M0HY46</accession>
<evidence type="ECO:0000313" key="1">
    <source>
        <dbReference type="EMBL" id="KOO06994.1"/>
    </source>
</evidence>
<reference evidence="2" key="1">
    <citation type="submission" date="2015-08" db="EMBL/GenBank/DDBJ databases">
        <title>Vibrio galatheae sp. nov., a novel member of the Vibrionaceae family isolated from the Solomon Islands.</title>
        <authorList>
            <person name="Giubergia S."/>
            <person name="Machado H."/>
            <person name="Mateiu R.V."/>
            <person name="Gram L."/>
        </authorList>
    </citation>
    <scope>NUCLEOTIDE SEQUENCE [LARGE SCALE GENOMIC DNA]</scope>
    <source>
        <strain evidence="2">DSM 19134</strain>
    </source>
</reference>
<dbReference type="AlphaFoldDB" id="A0A0M0HY46"/>
<dbReference type="EMBL" id="LHPI01000013">
    <property type="protein sequence ID" value="KOO06994.1"/>
    <property type="molecule type" value="Genomic_DNA"/>
</dbReference>
<dbReference type="RefSeq" id="WP_053409925.1">
    <property type="nucleotide sequence ID" value="NZ_LHPI01000013.1"/>
</dbReference>
<dbReference type="PATRIC" id="fig|171383.3.peg.3068"/>
<name>A0A0M0HY46_9VIBR</name>
<organism evidence="1 2">
    <name type="scientific">Vibrio hepatarius</name>
    <dbReference type="NCBI Taxonomy" id="171383"/>
    <lineage>
        <taxon>Bacteria</taxon>
        <taxon>Pseudomonadati</taxon>
        <taxon>Pseudomonadota</taxon>
        <taxon>Gammaproteobacteria</taxon>
        <taxon>Vibrionales</taxon>
        <taxon>Vibrionaceae</taxon>
        <taxon>Vibrio</taxon>
        <taxon>Vibrio oreintalis group</taxon>
    </lineage>
</organism>
<dbReference type="Proteomes" id="UP000037530">
    <property type="component" value="Unassembled WGS sequence"/>
</dbReference>